<dbReference type="SUPFAM" id="SSF52218">
    <property type="entry name" value="Flavoproteins"/>
    <property type="match status" value="1"/>
</dbReference>
<accession>D3Q4W4</accession>
<reference evidence="2 3" key="1">
    <citation type="journal article" date="2009" name="Stand. Genomic Sci.">
        <title>Complete genome sequence of Stackebrandtia nassauensis type strain (LLR-40K-21).</title>
        <authorList>
            <person name="Munk C."/>
            <person name="Lapidus A."/>
            <person name="Copeland A."/>
            <person name="Jando M."/>
            <person name="Mayilraj S."/>
            <person name="Glavina Del Rio T."/>
            <person name="Nolan M."/>
            <person name="Chen F."/>
            <person name="Lucas S."/>
            <person name="Tice H."/>
            <person name="Cheng J.F."/>
            <person name="Han C."/>
            <person name="Detter J.C."/>
            <person name="Bruce D."/>
            <person name="Goodwin L."/>
            <person name="Chain P."/>
            <person name="Pitluck S."/>
            <person name="Goker M."/>
            <person name="Ovchinikova G."/>
            <person name="Pati A."/>
            <person name="Ivanova N."/>
            <person name="Mavromatis K."/>
            <person name="Chen A."/>
            <person name="Palaniappan K."/>
            <person name="Land M."/>
            <person name="Hauser L."/>
            <person name="Chang Y.J."/>
            <person name="Jeffries C.D."/>
            <person name="Bristow J."/>
            <person name="Eisen J.A."/>
            <person name="Markowitz V."/>
            <person name="Hugenholtz P."/>
            <person name="Kyrpides N.C."/>
            <person name="Klenk H.P."/>
        </authorList>
    </citation>
    <scope>NUCLEOTIDE SEQUENCE [LARGE SCALE GENOMIC DNA]</scope>
    <source>
        <strain evidence="3">DSM 44728 / CIP 108903 / NRRL B-16338 / NBRC 102104 / LLR-40K-21</strain>
    </source>
</reference>
<dbReference type="Pfam" id="PF12724">
    <property type="entry name" value="Flavodoxin_5"/>
    <property type="match status" value="1"/>
</dbReference>
<dbReference type="AlphaFoldDB" id="D3Q4W4"/>
<dbReference type="GO" id="GO:0010181">
    <property type="term" value="F:FMN binding"/>
    <property type="evidence" value="ECO:0007669"/>
    <property type="project" value="InterPro"/>
</dbReference>
<proteinExistence type="predicted"/>
<name>D3Q4W4_STANL</name>
<dbReference type="InterPro" id="IPR026816">
    <property type="entry name" value="Flavodoxin_dom"/>
</dbReference>
<dbReference type="HOGENOM" id="CLU_105338_0_1_11"/>
<dbReference type="InterPro" id="IPR008254">
    <property type="entry name" value="Flavodoxin/NO_synth"/>
</dbReference>
<dbReference type="CDD" id="cd00347">
    <property type="entry name" value="Flavin_utilizing_monoxygenases"/>
    <property type="match status" value="1"/>
</dbReference>
<keyword evidence="3" id="KW-1185">Reference proteome</keyword>
<evidence type="ECO:0000313" key="3">
    <source>
        <dbReference type="Proteomes" id="UP000000844"/>
    </source>
</evidence>
<dbReference type="InterPro" id="IPR029039">
    <property type="entry name" value="Flavoprotein-like_sf"/>
</dbReference>
<feature type="domain" description="Flavodoxin-like" evidence="1">
    <location>
        <begin position="12"/>
        <end position="158"/>
    </location>
</feature>
<dbReference type="STRING" id="446470.Snas_2461"/>
<evidence type="ECO:0000259" key="1">
    <source>
        <dbReference type="PROSITE" id="PS50902"/>
    </source>
</evidence>
<organism evidence="2 3">
    <name type="scientific">Stackebrandtia nassauensis (strain DSM 44728 / CIP 108903 / NRRL B-16338 / NBRC 102104 / LLR-40K-21)</name>
    <dbReference type="NCBI Taxonomy" id="446470"/>
    <lineage>
        <taxon>Bacteria</taxon>
        <taxon>Bacillati</taxon>
        <taxon>Actinomycetota</taxon>
        <taxon>Actinomycetes</taxon>
        <taxon>Glycomycetales</taxon>
        <taxon>Glycomycetaceae</taxon>
        <taxon>Stackebrandtia</taxon>
    </lineage>
</organism>
<gene>
    <name evidence="2" type="ordered locus">Snas_2461</name>
</gene>
<dbReference type="KEGG" id="sna:Snas_2461"/>
<dbReference type="Gene3D" id="3.40.50.360">
    <property type="match status" value="1"/>
</dbReference>
<dbReference type="EMBL" id="CP001778">
    <property type="protein sequence ID" value="ADD42144.1"/>
    <property type="molecule type" value="Genomic_DNA"/>
</dbReference>
<dbReference type="PROSITE" id="PS50902">
    <property type="entry name" value="FLAVODOXIN_LIKE"/>
    <property type="match status" value="1"/>
</dbReference>
<protein>
    <submittedName>
        <fullName evidence="2">4Fe-4S ferredoxin iron-sulfur binding domain protein</fullName>
    </submittedName>
</protein>
<evidence type="ECO:0000313" key="2">
    <source>
        <dbReference type="EMBL" id="ADD42144.1"/>
    </source>
</evidence>
<sequence length="161" mass="17793">MRKRKGQPMNATIVCTSVSHGNTMRIAETMGQVLRARVVDPEQVDPADLSGSDLVGFGSGIFNMNFHPRLRDFIESLPTVDGQAAFVFATSGLPEPPFKRYTRDLARALERKGYDVVDTFICRGYDTWFPFRIVGGVAKGRPTAAELDAARQFAERLRPAG</sequence>
<dbReference type="Proteomes" id="UP000000844">
    <property type="component" value="Chromosome"/>
</dbReference>
<dbReference type="eggNOG" id="COG0716">
    <property type="taxonomic scope" value="Bacteria"/>
</dbReference>